<comment type="caution">
    <text evidence="3">The sequence shown here is derived from an EMBL/GenBank/DDBJ whole genome shotgun (WGS) entry which is preliminary data.</text>
</comment>
<dbReference type="Gene3D" id="2.60.120.10">
    <property type="entry name" value="Jelly Rolls"/>
    <property type="match status" value="1"/>
</dbReference>
<feature type="region of interest" description="Disordered" evidence="1">
    <location>
        <begin position="1"/>
        <end position="24"/>
    </location>
</feature>
<evidence type="ECO:0000256" key="1">
    <source>
        <dbReference type="SAM" id="MobiDB-lite"/>
    </source>
</evidence>
<dbReference type="Proteomes" id="UP000253919">
    <property type="component" value="Unassembled WGS sequence"/>
</dbReference>
<dbReference type="InterPro" id="IPR053146">
    <property type="entry name" value="QDO-like"/>
</dbReference>
<protein>
    <recommendedName>
        <fullName evidence="2">Cupin type-2 domain-containing protein</fullName>
    </recommendedName>
</protein>
<dbReference type="Pfam" id="PF07883">
    <property type="entry name" value="Cupin_2"/>
    <property type="match status" value="1"/>
</dbReference>
<evidence type="ECO:0000259" key="2">
    <source>
        <dbReference type="Pfam" id="PF07883"/>
    </source>
</evidence>
<dbReference type="InterPro" id="IPR011051">
    <property type="entry name" value="RmlC_Cupin_sf"/>
</dbReference>
<dbReference type="InterPro" id="IPR014710">
    <property type="entry name" value="RmlC-like_jellyroll"/>
</dbReference>
<name>A0A369QNC2_9BACT</name>
<organism evidence="3 4">
    <name type="scientific">Adhaeribacter pallidiroseus</name>
    <dbReference type="NCBI Taxonomy" id="2072847"/>
    <lineage>
        <taxon>Bacteria</taxon>
        <taxon>Pseudomonadati</taxon>
        <taxon>Bacteroidota</taxon>
        <taxon>Cytophagia</taxon>
        <taxon>Cytophagales</taxon>
        <taxon>Hymenobacteraceae</taxon>
        <taxon>Adhaeribacter</taxon>
    </lineage>
</organism>
<dbReference type="SUPFAM" id="SSF51182">
    <property type="entry name" value="RmlC-like cupins"/>
    <property type="match status" value="1"/>
</dbReference>
<feature type="domain" description="Cupin type-2" evidence="2">
    <location>
        <begin position="56"/>
        <end position="121"/>
    </location>
</feature>
<dbReference type="OrthoDB" id="72027at2"/>
<keyword evidence="4" id="KW-1185">Reference proteome</keyword>
<dbReference type="InterPro" id="IPR013096">
    <property type="entry name" value="Cupin_2"/>
</dbReference>
<gene>
    <name evidence="3" type="ORF">AHMF7616_04875</name>
</gene>
<accession>A0A369QNC2</accession>
<proteinExistence type="predicted"/>
<evidence type="ECO:0000313" key="4">
    <source>
        <dbReference type="Proteomes" id="UP000253919"/>
    </source>
</evidence>
<evidence type="ECO:0000313" key="3">
    <source>
        <dbReference type="EMBL" id="RDC66244.1"/>
    </source>
</evidence>
<dbReference type="RefSeq" id="WP_115375135.1">
    <property type="nucleotide sequence ID" value="NZ_QASA01000001.1"/>
</dbReference>
<dbReference type="EMBL" id="QASA01000001">
    <property type="protein sequence ID" value="RDC66244.1"/>
    <property type="molecule type" value="Genomic_DNA"/>
</dbReference>
<dbReference type="PANTHER" id="PTHR36440">
    <property type="entry name" value="PUTATIVE (AFU_ORTHOLOGUE AFUA_8G07350)-RELATED"/>
    <property type="match status" value="1"/>
</dbReference>
<dbReference type="PANTHER" id="PTHR36440:SF1">
    <property type="entry name" value="PUTATIVE (AFU_ORTHOLOGUE AFUA_8G07350)-RELATED"/>
    <property type="match status" value="1"/>
</dbReference>
<dbReference type="AlphaFoldDB" id="A0A369QNC2"/>
<sequence>MKANAVISHPDTKKSNKVMTGTDENPGRTIVNPIFKDTATFIKRAVETDGKYSECEVTLLPGGKNVPHIHRKYSETFTALEGNLGVKAGGKTVILKPGETFTVPIGVVHYFFNPGPETIRFNLVLSPGFEGFEYMLRILYGLAQDGQTDKKGLPKSLALTALIAEMGDTSLPGIFVLLAPLLKFLAARARKRGEEERLMNRYCKNLV</sequence>
<reference evidence="3 4" key="1">
    <citation type="submission" date="2018-04" db="EMBL/GenBank/DDBJ databases">
        <title>Adhaeribacter sp. HMF7616 genome sequencing and assembly.</title>
        <authorList>
            <person name="Kang H."/>
            <person name="Kang J."/>
            <person name="Cha I."/>
            <person name="Kim H."/>
            <person name="Joh K."/>
        </authorList>
    </citation>
    <scope>NUCLEOTIDE SEQUENCE [LARGE SCALE GENOMIC DNA]</scope>
    <source>
        <strain evidence="3 4">HMF7616</strain>
    </source>
</reference>